<sequence>MSSSLHTASQLARPFASDSLSAGHRDFTLTPRRANSNTFLISDGNGGLENCNRRSSSSSTRSLGLPVLALVSITAKSIPPRSAYSVGSEQRPTLVQMLQRHAAEQQAVLSLIGMTSSSDRRRQQKEIFHAATPHHSASICLGVHISSDSNATLSLCANGKSQANKPKQTEQSKP</sequence>
<dbReference type="AlphaFoldDB" id="Q6IKT4"/>
<organism evidence="2">
    <name type="scientific">Drosophila melanogaster</name>
    <name type="common">Fruit fly</name>
    <dbReference type="NCBI Taxonomy" id="7227"/>
    <lineage>
        <taxon>Eukaryota</taxon>
        <taxon>Metazoa</taxon>
        <taxon>Ecdysozoa</taxon>
        <taxon>Arthropoda</taxon>
        <taxon>Hexapoda</taxon>
        <taxon>Insecta</taxon>
        <taxon>Pterygota</taxon>
        <taxon>Neoptera</taxon>
        <taxon>Endopterygota</taxon>
        <taxon>Diptera</taxon>
        <taxon>Brachycera</taxon>
        <taxon>Muscomorpha</taxon>
        <taxon>Ephydroidea</taxon>
        <taxon>Drosophilidae</taxon>
        <taxon>Drosophila</taxon>
        <taxon>Sophophora</taxon>
    </lineage>
</organism>
<proteinExistence type="predicted"/>
<feature type="region of interest" description="Disordered" evidence="1">
    <location>
        <begin position="36"/>
        <end position="60"/>
    </location>
</feature>
<evidence type="ECO:0000313" key="2">
    <source>
        <dbReference type="EMBL" id="DAA03125.1"/>
    </source>
</evidence>
<name>Q6IKT4_DROME</name>
<protein>
    <submittedName>
        <fullName evidence="2">HDC11508</fullName>
    </submittedName>
</protein>
<reference evidence="2" key="1">
    <citation type="journal article" date="2003" name="Genome Biol.">
        <title>An integrated gene annotation and transcriptional profiling approach towards the full gene content of the Drosophila genome.</title>
        <authorList>
            <person name="Hild M."/>
            <person name="Beckmann B."/>
            <person name="Haas S.A."/>
            <person name="Koch B."/>
            <person name="Solovyev V."/>
            <person name="Busold C."/>
            <person name="Fellenberg K."/>
            <person name="Boutros M."/>
            <person name="Vingron M."/>
            <person name="Sauer F."/>
            <person name="Hoheisel J.D."/>
            <person name="Paro R."/>
        </authorList>
    </citation>
    <scope>NUCLEOTIDE SEQUENCE</scope>
</reference>
<dbReference type="EMBL" id="BK002282">
    <property type="protein sequence ID" value="DAA03125.1"/>
    <property type="molecule type" value="Genomic_DNA"/>
</dbReference>
<gene>
    <name evidence="2" type="ORF">HDC11508</name>
</gene>
<accession>Q6IKT4</accession>
<evidence type="ECO:0000256" key="1">
    <source>
        <dbReference type="SAM" id="MobiDB-lite"/>
    </source>
</evidence>